<keyword evidence="1" id="KW-0808">Transferase</keyword>
<dbReference type="Pfam" id="PF00201">
    <property type="entry name" value="UDPGT"/>
    <property type="match status" value="1"/>
</dbReference>
<dbReference type="InterPro" id="IPR002213">
    <property type="entry name" value="UDP_glucos_trans"/>
</dbReference>
<dbReference type="GO" id="GO:0008194">
    <property type="term" value="F:UDP-glycosyltransferase activity"/>
    <property type="evidence" value="ECO:0007669"/>
    <property type="project" value="InterPro"/>
</dbReference>
<dbReference type="Gene3D" id="3.40.50.2000">
    <property type="entry name" value="Glycogen Phosphorylase B"/>
    <property type="match status" value="2"/>
</dbReference>
<dbReference type="Proteomes" id="UP001341281">
    <property type="component" value="Chromosome 03"/>
</dbReference>
<evidence type="ECO:0000256" key="1">
    <source>
        <dbReference type="ARBA" id="ARBA00022679"/>
    </source>
</evidence>
<dbReference type="PANTHER" id="PTHR48045:SF31">
    <property type="entry name" value="UDP-GLYCOSYLTRANSFERASE 76B1-LIKE"/>
    <property type="match status" value="1"/>
</dbReference>
<dbReference type="AlphaFoldDB" id="A0AAQ3SXL3"/>
<sequence length="112" mass="12253">MAVGGFWTHCGWNSTMEAICEGVPMLAQPCSTDNTVIARYVTHQWGNGIEVGEVFDRAAMAKTIRRLMVTDLGPLGPWERAQLLKMQACLCVAEGGQARLALDDLVRYIVGL</sequence>
<evidence type="ECO:0000313" key="2">
    <source>
        <dbReference type="EMBL" id="WVZ62536.1"/>
    </source>
</evidence>
<dbReference type="SUPFAM" id="SSF53756">
    <property type="entry name" value="UDP-Glycosyltransferase/glycogen phosphorylase"/>
    <property type="match status" value="1"/>
</dbReference>
<gene>
    <name evidence="2" type="ORF">U9M48_012275</name>
</gene>
<evidence type="ECO:0000313" key="3">
    <source>
        <dbReference type="Proteomes" id="UP001341281"/>
    </source>
</evidence>
<keyword evidence="3" id="KW-1185">Reference proteome</keyword>
<organism evidence="2 3">
    <name type="scientific">Paspalum notatum var. saurae</name>
    <dbReference type="NCBI Taxonomy" id="547442"/>
    <lineage>
        <taxon>Eukaryota</taxon>
        <taxon>Viridiplantae</taxon>
        <taxon>Streptophyta</taxon>
        <taxon>Embryophyta</taxon>
        <taxon>Tracheophyta</taxon>
        <taxon>Spermatophyta</taxon>
        <taxon>Magnoliopsida</taxon>
        <taxon>Liliopsida</taxon>
        <taxon>Poales</taxon>
        <taxon>Poaceae</taxon>
        <taxon>PACMAD clade</taxon>
        <taxon>Panicoideae</taxon>
        <taxon>Andropogonodae</taxon>
        <taxon>Paspaleae</taxon>
        <taxon>Paspalinae</taxon>
        <taxon>Paspalum</taxon>
    </lineage>
</organism>
<proteinExistence type="predicted"/>
<name>A0AAQ3SXL3_PASNO</name>
<accession>A0AAQ3SXL3</accession>
<dbReference type="PANTHER" id="PTHR48045">
    <property type="entry name" value="UDP-GLYCOSYLTRANSFERASE 72B1"/>
    <property type="match status" value="1"/>
</dbReference>
<reference evidence="2 3" key="1">
    <citation type="submission" date="2024-02" db="EMBL/GenBank/DDBJ databases">
        <title>High-quality chromosome-scale genome assembly of Pensacola bahiagrass (Paspalum notatum Flugge var. saurae).</title>
        <authorList>
            <person name="Vega J.M."/>
            <person name="Podio M."/>
            <person name="Orjuela J."/>
            <person name="Siena L.A."/>
            <person name="Pessino S.C."/>
            <person name="Combes M.C."/>
            <person name="Mariac C."/>
            <person name="Albertini E."/>
            <person name="Pupilli F."/>
            <person name="Ortiz J.P.A."/>
            <person name="Leblanc O."/>
        </authorList>
    </citation>
    <scope>NUCLEOTIDE SEQUENCE [LARGE SCALE GENOMIC DNA]</scope>
    <source>
        <strain evidence="2">R1</strain>
        <tissue evidence="2">Leaf</tissue>
    </source>
</reference>
<protein>
    <submittedName>
        <fullName evidence="2">Uncharacterized protein</fullName>
    </submittedName>
</protein>
<dbReference type="EMBL" id="CP144747">
    <property type="protein sequence ID" value="WVZ62536.1"/>
    <property type="molecule type" value="Genomic_DNA"/>
</dbReference>